<evidence type="ECO:0000313" key="7">
    <source>
        <dbReference type="EMBL" id="TDR55951.1"/>
    </source>
</evidence>
<dbReference type="Gene3D" id="3.30.560.10">
    <property type="entry name" value="Glucose Oxidase, domain 3"/>
    <property type="match status" value="1"/>
</dbReference>
<comment type="cofactor">
    <cofactor evidence="1 5">
        <name>FAD</name>
        <dbReference type="ChEBI" id="CHEBI:57692"/>
    </cofactor>
</comment>
<evidence type="ECO:0000259" key="6">
    <source>
        <dbReference type="PROSITE" id="PS00624"/>
    </source>
</evidence>
<sequence>MAEQEFDYIVVGAGTAGCLLANRLSADPANRVLLIEAGGRDNYHWIHIPVGYLYCINNPRTDWCFRTEADPGLNGRSLIYPRGKTLGGCSSINGMLYIRGQSRDYDGWAEATGDDAWRWENCLPDFMKHEDHHRLDAGGDADAAHRDYHGHGGEWRVEKQRLKWQVLDDFATAAVEAGIPRTRDFNRGDNEGVDYFEVNQRSGWRWNTSKAFLRGAEKRDNLTLWHSTQVLGLELGRGGEAGGGQPRCTGVRVERGGKAITVQAGREVILSAGAIGSPQLLQLSGIGPGDLLREHDIPVVHDLPGVGENLQDHLQIRSVYRVKGARTLNTMANSLVGKAGIGLEYLLKRSGPMSMAPSQLCAFTRSSDEYAHPNIEYHVQPLSLEAFGQPLHDFPAITASVCNLNPTSRGTVRIKSADPRQAPAIAPNYLSTPEDRKVAADSLRVTRRIAEQPAFARYSPEEVKPGLEYQSDDDLARLAGDIGTTIFHPVGTTRMGRDDDPMAVVDARLRVRGVAGLRVVDAGVMPTITSGNTNSPTLMIAEKAAGWILGGA</sequence>
<dbReference type="EMBL" id="SNZJ01000005">
    <property type="protein sequence ID" value="TDR55951.1"/>
    <property type="molecule type" value="Genomic_DNA"/>
</dbReference>
<evidence type="ECO:0000256" key="3">
    <source>
        <dbReference type="ARBA" id="ARBA00022630"/>
    </source>
</evidence>
<reference evidence="7 8" key="1">
    <citation type="submission" date="2019-03" db="EMBL/GenBank/DDBJ databases">
        <title>Genomic Encyclopedia of Type Strains, Phase III (KMG-III): the genomes of soil and plant-associated and newly described type strains.</title>
        <authorList>
            <person name="Whitman W."/>
        </authorList>
    </citation>
    <scope>NUCLEOTIDE SEQUENCE [LARGE SCALE GENOMIC DNA]</scope>
    <source>
        <strain evidence="7 8">CECT 5797</strain>
    </source>
</reference>
<keyword evidence="3" id="KW-0285">Flavoprotein</keyword>
<dbReference type="InterPro" id="IPR007867">
    <property type="entry name" value="GMC_OxRtase_C"/>
</dbReference>
<evidence type="ECO:0000256" key="4">
    <source>
        <dbReference type="ARBA" id="ARBA00022827"/>
    </source>
</evidence>
<dbReference type="GO" id="GO:0050660">
    <property type="term" value="F:flavin adenine dinucleotide binding"/>
    <property type="evidence" value="ECO:0007669"/>
    <property type="project" value="InterPro"/>
</dbReference>
<feature type="domain" description="Glucose-methanol-choline oxidoreductase N-terminal" evidence="6">
    <location>
        <begin position="273"/>
        <end position="287"/>
    </location>
</feature>
<dbReference type="Pfam" id="PF05199">
    <property type="entry name" value="GMC_oxred_C"/>
    <property type="match status" value="1"/>
</dbReference>
<gene>
    <name evidence="7" type="ORF">DFP85_105125</name>
</gene>
<evidence type="ECO:0000256" key="1">
    <source>
        <dbReference type="ARBA" id="ARBA00001974"/>
    </source>
</evidence>
<dbReference type="AlphaFoldDB" id="A0A4R6ZT77"/>
<dbReference type="Gene3D" id="3.50.50.60">
    <property type="entry name" value="FAD/NAD(P)-binding domain"/>
    <property type="match status" value="1"/>
</dbReference>
<dbReference type="InterPro" id="IPR000172">
    <property type="entry name" value="GMC_OxRdtase_N"/>
</dbReference>
<evidence type="ECO:0000256" key="2">
    <source>
        <dbReference type="ARBA" id="ARBA00010790"/>
    </source>
</evidence>
<dbReference type="SUPFAM" id="SSF54373">
    <property type="entry name" value="FAD-linked reductases, C-terminal domain"/>
    <property type="match status" value="1"/>
</dbReference>
<feature type="binding site" evidence="5">
    <location>
        <position position="230"/>
    </location>
    <ligand>
        <name>FAD</name>
        <dbReference type="ChEBI" id="CHEBI:57692"/>
    </ligand>
</feature>
<dbReference type="PANTHER" id="PTHR11552:SF147">
    <property type="entry name" value="CHOLINE DEHYDROGENASE, MITOCHONDRIAL"/>
    <property type="match status" value="1"/>
</dbReference>
<accession>A0A4R6ZT77</accession>
<dbReference type="Proteomes" id="UP000295212">
    <property type="component" value="Unassembled WGS sequence"/>
</dbReference>
<dbReference type="PIRSF" id="PIRSF000137">
    <property type="entry name" value="Alcohol_oxidase"/>
    <property type="match status" value="1"/>
</dbReference>
<dbReference type="OrthoDB" id="9785276at2"/>
<dbReference type="Pfam" id="PF00732">
    <property type="entry name" value="GMC_oxred_N"/>
    <property type="match status" value="1"/>
</dbReference>
<dbReference type="PANTHER" id="PTHR11552">
    <property type="entry name" value="GLUCOSE-METHANOL-CHOLINE GMC OXIDOREDUCTASE"/>
    <property type="match status" value="1"/>
</dbReference>
<dbReference type="PROSITE" id="PS00624">
    <property type="entry name" value="GMC_OXRED_2"/>
    <property type="match status" value="1"/>
</dbReference>
<proteinExistence type="inferred from homology"/>
<dbReference type="InterPro" id="IPR012132">
    <property type="entry name" value="GMC_OxRdtase"/>
</dbReference>
<comment type="similarity">
    <text evidence="2">Belongs to the GMC oxidoreductase family.</text>
</comment>
<organism evidence="7 8">
    <name type="scientific">Halomonas ventosae</name>
    <dbReference type="NCBI Taxonomy" id="229007"/>
    <lineage>
        <taxon>Bacteria</taxon>
        <taxon>Pseudomonadati</taxon>
        <taxon>Pseudomonadota</taxon>
        <taxon>Gammaproteobacteria</taxon>
        <taxon>Oceanospirillales</taxon>
        <taxon>Halomonadaceae</taxon>
        <taxon>Halomonas</taxon>
    </lineage>
</organism>
<name>A0A4R6ZT77_9GAMM</name>
<dbReference type="RefSeq" id="WP_133635375.1">
    <property type="nucleotide sequence ID" value="NZ_SNZJ01000005.1"/>
</dbReference>
<dbReference type="SUPFAM" id="SSF51905">
    <property type="entry name" value="FAD/NAD(P)-binding domain"/>
    <property type="match status" value="1"/>
</dbReference>
<protein>
    <submittedName>
        <fullName evidence="7">Choline dehydrogenase</fullName>
    </submittedName>
</protein>
<keyword evidence="4 5" id="KW-0274">FAD</keyword>
<dbReference type="InterPro" id="IPR036188">
    <property type="entry name" value="FAD/NAD-bd_sf"/>
</dbReference>
<comment type="caution">
    <text evidence="7">The sequence shown here is derived from an EMBL/GenBank/DDBJ whole genome shotgun (WGS) entry which is preliminary data.</text>
</comment>
<dbReference type="GO" id="GO:0016614">
    <property type="term" value="F:oxidoreductase activity, acting on CH-OH group of donors"/>
    <property type="evidence" value="ECO:0007669"/>
    <property type="project" value="InterPro"/>
</dbReference>
<evidence type="ECO:0000313" key="8">
    <source>
        <dbReference type="Proteomes" id="UP000295212"/>
    </source>
</evidence>
<evidence type="ECO:0000256" key="5">
    <source>
        <dbReference type="PIRSR" id="PIRSR000137-2"/>
    </source>
</evidence>